<gene>
    <name evidence="1" type="ORF">DFR40_0867</name>
</gene>
<dbReference type="EMBL" id="RBXP01000011">
    <property type="protein sequence ID" value="RKT60721.1"/>
    <property type="molecule type" value="Genomic_DNA"/>
</dbReference>
<dbReference type="PANTHER" id="PTHR41913">
    <property type="entry name" value="DUF1684 DOMAIN-CONTAINING PROTEIN"/>
    <property type="match status" value="1"/>
</dbReference>
<sequence>MKATLEEWRQARHAELAGADSWLGLVGLFWLEAVVSKVGSGDDCSVRLPSGPQHLGDLVQRDGSVFWQPAGGEARALATDRDGQPSTVDHENLSFFIVDRDGRFAARVRDRAWATRQPFAGIEHFPEDPAWVVDAEWLPLLPPVTMEVPNVTGELKPVTVAFKAAFTVDGQKVELLPMAVGEREVFFVFRDRTSGRETYGAGRFLKAKPAVDGSIRLDFNRAFNPPCAFTPFATCPLPPPENWLPFAVPAGEKRWHGGH</sequence>
<dbReference type="RefSeq" id="WP_121457226.1">
    <property type="nucleotide sequence ID" value="NZ_RBXP01000011.1"/>
</dbReference>
<dbReference type="Pfam" id="PF07920">
    <property type="entry name" value="DUF1684"/>
    <property type="match status" value="1"/>
</dbReference>
<dbReference type="Proteomes" id="UP000270626">
    <property type="component" value="Unassembled WGS sequence"/>
</dbReference>
<reference evidence="1 2" key="1">
    <citation type="submission" date="2018-10" db="EMBL/GenBank/DDBJ databases">
        <title>Genomic Encyclopedia of Type Strains, Phase IV (KMG-IV): sequencing the most valuable type-strain genomes for metagenomic binning, comparative biology and taxonomic classification.</title>
        <authorList>
            <person name="Goeker M."/>
        </authorList>
    </citation>
    <scope>NUCLEOTIDE SEQUENCE [LARGE SCALE GENOMIC DNA]</scope>
    <source>
        <strain evidence="1 2">DSM 23841</strain>
    </source>
</reference>
<organism evidence="1 2">
    <name type="scientific">Azonexus fungiphilus</name>
    <dbReference type="NCBI Taxonomy" id="146940"/>
    <lineage>
        <taxon>Bacteria</taxon>
        <taxon>Pseudomonadati</taxon>
        <taxon>Pseudomonadota</taxon>
        <taxon>Betaproteobacteria</taxon>
        <taxon>Rhodocyclales</taxon>
        <taxon>Azonexaceae</taxon>
        <taxon>Azonexus</taxon>
    </lineage>
</organism>
<dbReference type="AlphaFoldDB" id="A0A495WGB1"/>
<protein>
    <recommendedName>
        <fullName evidence="3">DUF1684 domain-containing protein</fullName>
    </recommendedName>
</protein>
<evidence type="ECO:0008006" key="3">
    <source>
        <dbReference type="Google" id="ProtNLM"/>
    </source>
</evidence>
<accession>A0A495WGB1</accession>
<dbReference type="InterPro" id="IPR012467">
    <property type="entry name" value="DUF1684"/>
</dbReference>
<dbReference type="OrthoDB" id="5493262at2"/>
<dbReference type="PANTHER" id="PTHR41913:SF1">
    <property type="entry name" value="DUF1684 DOMAIN-CONTAINING PROTEIN"/>
    <property type="match status" value="1"/>
</dbReference>
<keyword evidence="2" id="KW-1185">Reference proteome</keyword>
<name>A0A495WGB1_9RHOO</name>
<evidence type="ECO:0000313" key="1">
    <source>
        <dbReference type="EMBL" id="RKT60721.1"/>
    </source>
</evidence>
<proteinExistence type="predicted"/>
<evidence type="ECO:0000313" key="2">
    <source>
        <dbReference type="Proteomes" id="UP000270626"/>
    </source>
</evidence>
<comment type="caution">
    <text evidence="1">The sequence shown here is derived from an EMBL/GenBank/DDBJ whole genome shotgun (WGS) entry which is preliminary data.</text>
</comment>